<name>A0A1N7SN46_9BURK</name>
<dbReference type="Proteomes" id="UP000195569">
    <property type="component" value="Unassembled WGS sequence"/>
</dbReference>
<comment type="caution">
    <text evidence="1">The sequence shown here is derived from an EMBL/GenBank/DDBJ whole genome shotgun (WGS) entry which is preliminary data.</text>
</comment>
<gene>
    <name evidence="1" type="ORF">BN2476_650049</name>
</gene>
<dbReference type="EMBL" id="CYGY02000065">
    <property type="protein sequence ID" value="SIT48783.1"/>
    <property type="molecule type" value="Genomic_DNA"/>
</dbReference>
<organism evidence="1 2">
    <name type="scientific">Paraburkholderia piptadeniae</name>
    <dbReference type="NCBI Taxonomy" id="1701573"/>
    <lineage>
        <taxon>Bacteria</taxon>
        <taxon>Pseudomonadati</taxon>
        <taxon>Pseudomonadota</taxon>
        <taxon>Betaproteobacteria</taxon>
        <taxon>Burkholderiales</taxon>
        <taxon>Burkholderiaceae</taxon>
        <taxon>Paraburkholderia</taxon>
    </lineage>
</organism>
<evidence type="ECO:0000313" key="1">
    <source>
        <dbReference type="EMBL" id="SIT48783.1"/>
    </source>
</evidence>
<dbReference type="AlphaFoldDB" id="A0A1N7SN46"/>
<proteinExistence type="predicted"/>
<sequence length="91" mass="10260">MRGTAATVETVLATDVVTAIMREVFHLELKMNNKRTLNVPLRLPIRSIALTTRGRELHFRVDFPALQLAASPALRLLDRPPAGRKIPRQNH</sequence>
<evidence type="ECO:0000313" key="2">
    <source>
        <dbReference type="Proteomes" id="UP000195569"/>
    </source>
</evidence>
<protein>
    <submittedName>
        <fullName evidence="1">Uncharacterized protein</fullName>
    </submittedName>
</protein>
<accession>A0A1N7SN46</accession>
<reference evidence="1" key="1">
    <citation type="submission" date="2016-12" db="EMBL/GenBank/DDBJ databases">
        <authorList>
            <person name="Moulin L."/>
        </authorList>
    </citation>
    <scope>NUCLEOTIDE SEQUENCE [LARGE SCALE GENOMIC DNA]</scope>
    <source>
        <strain evidence="1">STM 7183</strain>
    </source>
</reference>
<keyword evidence="2" id="KW-1185">Reference proteome</keyword>